<dbReference type="Gene3D" id="1.10.510.10">
    <property type="entry name" value="Transferase(Phosphotransferase) domain 1"/>
    <property type="match status" value="1"/>
</dbReference>
<dbReference type="PRINTS" id="PR00109">
    <property type="entry name" value="TYRKINASE"/>
</dbReference>
<dbReference type="FunFam" id="1.10.510.10:FF:000763">
    <property type="entry name" value="Os01g0748600 protein"/>
    <property type="match status" value="1"/>
</dbReference>
<protein>
    <submittedName>
        <fullName evidence="10">Integrin-linked protein kinase 1 isoform X1</fullName>
    </submittedName>
</protein>
<dbReference type="InterPro" id="IPR051681">
    <property type="entry name" value="Ser/Thr_Kinases-Pseudokinases"/>
</dbReference>
<dbReference type="GeneID" id="116198074"/>
<keyword evidence="10" id="KW-0401">Integrin</keyword>
<dbReference type="PROSITE" id="PS50297">
    <property type="entry name" value="ANK_REP_REGION"/>
    <property type="match status" value="1"/>
</dbReference>
<dbReference type="Pfam" id="PF07714">
    <property type="entry name" value="PK_Tyr_Ser-Thr"/>
    <property type="match status" value="1"/>
</dbReference>
<dbReference type="InterPro" id="IPR011009">
    <property type="entry name" value="Kinase-like_dom_sf"/>
</dbReference>
<dbReference type="InterPro" id="IPR000719">
    <property type="entry name" value="Prot_kinase_dom"/>
</dbReference>
<dbReference type="GO" id="GO:0007229">
    <property type="term" value="P:integrin-mediated signaling pathway"/>
    <property type="evidence" value="ECO:0007669"/>
    <property type="project" value="UniProtKB-KW"/>
</dbReference>
<dbReference type="RefSeq" id="XP_031384249.1">
    <property type="nucleotide sequence ID" value="XM_031528389.1"/>
</dbReference>
<dbReference type="FunFam" id="3.30.200.20:FF:000180">
    <property type="entry name" value="serine/threonine-protein kinase STY46-like"/>
    <property type="match status" value="1"/>
</dbReference>
<dbReference type="SMART" id="SM00248">
    <property type="entry name" value="ANK"/>
    <property type="match status" value="2"/>
</dbReference>
<dbReference type="Gene3D" id="1.25.40.20">
    <property type="entry name" value="Ankyrin repeat-containing domain"/>
    <property type="match status" value="1"/>
</dbReference>
<feature type="repeat" description="ANK" evidence="6">
    <location>
        <begin position="72"/>
        <end position="104"/>
    </location>
</feature>
<dbReference type="Pfam" id="PF12796">
    <property type="entry name" value="Ank_2"/>
    <property type="match status" value="1"/>
</dbReference>
<dbReference type="PROSITE" id="PS50088">
    <property type="entry name" value="ANK_REPEAT"/>
    <property type="match status" value="1"/>
</dbReference>
<dbReference type="PANTHER" id="PTHR44329">
    <property type="entry name" value="SERINE/THREONINE-PROTEIN KINASE TNNI3K-RELATED"/>
    <property type="match status" value="1"/>
</dbReference>
<dbReference type="SUPFAM" id="SSF48403">
    <property type="entry name" value="Ankyrin repeat"/>
    <property type="match status" value="1"/>
</dbReference>
<dbReference type="GO" id="GO:0005524">
    <property type="term" value="F:ATP binding"/>
    <property type="evidence" value="ECO:0007669"/>
    <property type="project" value="UniProtKB-KW"/>
</dbReference>
<keyword evidence="3" id="KW-0547">Nucleotide-binding</keyword>
<evidence type="ECO:0000256" key="4">
    <source>
        <dbReference type="ARBA" id="ARBA00022777"/>
    </source>
</evidence>
<reference evidence="9" key="1">
    <citation type="journal article" date="2020" name="Plant Biotechnol. J.">
        <title>The pomegranate (Punica granatum L.) draft genome dissects genetic divergence between soft- and hard-seeded cultivars.</title>
        <authorList>
            <person name="Luo X."/>
            <person name="Li H."/>
            <person name="Wu Z."/>
            <person name="Yao W."/>
            <person name="Zhao P."/>
            <person name="Cao D."/>
            <person name="Yu H."/>
            <person name="Li K."/>
            <person name="Poudel K."/>
            <person name="Zhao D."/>
            <person name="Zhang F."/>
            <person name="Xia X."/>
            <person name="Chen L."/>
            <person name="Wang Q."/>
            <person name="Jing D."/>
            <person name="Cao S."/>
        </authorList>
    </citation>
    <scope>NUCLEOTIDE SEQUENCE [LARGE SCALE GENOMIC DNA]</scope>
    <source>
        <strain evidence="9">cv. Tunisia</strain>
    </source>
</reference>
<dbReference type="PANTHER" id="PTHR44329:SF197">
    <property type="entry name" value="PROTEIN KINASE DOMAIN-CONTAINING PROTEIN"/>
    <property type="match status" value="1"/>
</dbReference>
<dbReference type="InterPro" id="IPR002110">
    <property type="entry name" value="Ankyrin_rpt"/>
</dbReference>
<dbReference type="AlphaFoldDB" id="A0A6P8CPM8"/>
<keyword evidence="5" id="KW-0067">ATP-binding</keyword>
<organism evidence="9 10">
    <name type="scientific">Punica granatum</name>
    <name type="common">Pomegranate</name>
    <dbReference type="NCBI Taxonomy" id="22663"/>
    <lineage>
        <taxon>Eukaryota</taxon>
        <taxon>Viridiplantae</taxon>
        <taxon>Streptophyta</taxon>
        <taxon>Embryophyta</taxon>
        <taxon>Tracheophyta</taxon>
        <taxon>Spermatophyta</taxon>
        <taxon>Magnoliopsida</taxon>
        <taxon>eudicotyledons</taxon>
        <taxon>Gunneridae</taxon>
        <taxon>Pentapetalae</taxon>
        <taxon>rosids</taxon>
        <taxon>malvids</taxon>
        <taxon>Myrtales</taxon>
        <taxon>Lythraceae</taxon>
        <taxon>Punica</taxon>
    </lineage>
</organism>
<feature type="region of interest" description="Disordered" evidence="7">
    <location>
        <begin position="1"/>
        <end position="35"/>
    </location>
</feature>
<evidence type="ECO:0000256" key="2">
    <source>
        <dbReference type="ARBA" id="ARBA00022679"/>
    </source>
</evidence>
<keyword evidence="6" id="KW-0040">ANK repeat</keyword>
<dbReference type="PIRSF" id="PIRSF000654">
    <property type="entry name" value="Integrin-linked_kinase"/>
    <property type="match status" value="1"/>
</dbReference>
<evidence type="ECO:0000313" key="9">
    <source>
        <dbReference type="Proteomes" id="UP000515151"/>
    </source>
</evidence>
<evidence type="ECO:0000256" key="1">
    <source>
        <dbReference type="ARBA" id="ARBA00005843"/>
    </source>
</evidence>
<dbReference type="CDD" id="cd13999">
    <property type="entry name" value="STKc_MAP3K-like"/>
    <property type="match status" value="1"/>
</dbReference>
<keyword evidence="9" id="KW-1185">Reference proteome</keyword>
<proteinExistence type="inferred from homology"/>
<name>A0A6P8CPM8_PUNGR</name>
<evidence type="ECO:0000256" key="6">
    <source>
        <dbReference type="PROSITE-ProRule" id="PRU00023"/>
    </source>
</evidence>
<evidence type="ECO:0000313" key="10">
    <source>
        <dbReference type="RefSeq" id="XP_031384249.1"/>
    </source>
</evidence>
<evidence type="ECO:0000256" key="5">
    <source>
        <dbReference type="ARBA" id="ARBA00022840"/>
    </source>
</evidence>
<reference evidence="10" key="2">
    <citation type="submission" date="2025-08" db="UniProtKB">
        <authorList>
            <consortium name="RefSeq"/>
        </authorList>
    </citation>
    <scope>IDENTIFICATION</scope>
    <source>
        <tissue evidence="10">Leaf</tissue>
    </source>
</reference>
<evidence type="ECO:0000256" key="7">
    <source>
        <dbReference type="SAM" id="MobiDB-lite"/>
    </source>
</evidence>
<sequence length="469" mass="53465">MDAKPPQSRFTLGRQSSLAPNRQGSRDDGDDPEGLEAVEPGVRLMYSANEGDLDSIQDLLASGTNVNFKDIDGRTALHIAACQGRTDVVQLLLDRSAEVDPKDRWGSTPLADAVYYKNQNVIKLLETHGAKPPMAPMHVQNSREVPEYEIDPKELDFTDSVNITKGTFRSASWRGIRVAVKTLGEELFTDEDKIKAFRDELTLLQKLRHPNIVQFLGAVTQSSPMMIVTEYLPKGDLREYLRRRGALKPVTAVKFALDIARGMNYLHEHKPEAIIHRDLEPSNILRDDSGHLKVADFGVSKMLKVAKTVKEDLPVTRQDTSWRYVAPEVFRNEEYDTKVDVFSFALILQEMIEGSPPFSSIPEYEVPKAYVANQRPPFRASAKRYPYGLKEVIEECWHEEPFNRPTFSQVIKRLDYINDQIARDNRWKGFCSQLAALLWMEKDICKLPRSYYLFHGNVECRGFTAGRDW</sequence>
<dbReference type="InterPro" id="IPR036770">
    <property type="entry name" value="Ankyrin_rpt-contain_sf"/>
</dbReference>
<dbReference type="FunFam" id="1.25.40.20:FF:000439">
    <property type="entry name" value="Integrin-linked protein kinase family"/>
    <property type="match status" value="1"/>
</dbReference>
<accession>A0A6P8CPM8</accession>
<comment type="similarity">
    <text evidence="1">Belongs to the protein kinase superfamily. TKL Ser/Thr protein kinase family.</text>
</comment>
<keyword evidence="4 10" id="KW-0418">Kinase</keyword>
<gene>
    <name evidence="10" type="primary">LOC116198074</name>
</gene>
<dbReference type="PROSITE" id="PS50011">
    <property type="entry name" value="PROTEIN_KINASE_DOM"/>
    <property type="match status" value="1"/>
</dbReference>
<evidence type="ECO:0000259" key="8">
    <source>
        <dbReference type="PROSITE" id="PS50011"/>
    </source>
</evidence>
<evidence type="ECO:0000256" key="3">
    <source>
        <dbReference type="ARBA" id="ARBA00022741"/>
    </source>
</evidence>
<dbReference type="InterPro" id="IPR001245">
    <property type="entry name" value="Ser-Thr/Tyr_kinase_cat_dom"/>
</dbReference>
<feature type="compositionally biased region" description="Polar residues" evidence="7">
    <location>
        <begin position="8"/>
        <end position="23"/>
    </location>
</feature>
<dbReference type="GO" id="GO:0004674">
    <property type="term" value="F:protein serine/threonine kinase activity"/>
    <property type="evidence" value="ECO:0007669"/>
    <property type="project" value="TreeGrafter"/>
</dbReference>
<dbReference type="OrthoDB" id="4062651at2759"/>
<dbReference type="Proteomes" id="UP000515151">
    <property type="component" value="Chromosome 2"/>
</dbReference>
<dbReference type="SUPFAM" id="SSF56112">
    <property type="entry name" value="Protein kinase-like (PK-like)"/>
    <property type="match status" value="1"/>
</dbReference>
<feature type="domain" description="Protein kinase" evidence="8">
    <location>
        <begin position="122"/>
        <end position="417"/>
    </location>
</feature>
<keyword evidence="2" id="KW-0808">Transferase</keyword>